<feature type="compositionally biased region" description="Polar residues" evidence="1">
    <location>
        <begin position="158"/>
        <end position="171"/>
    </location>
</feature>
<feature type="compositionally biased region" description="Low complexity" evidence="1">
    <location>
        <begin position="578"/>
        <end position="590"/>
    </location>
</feature>
<feature type="compositionally biased region" description="Polar residues" evidence="1">
    <location>
        <begin position="613"/>
        <end position="622"/>
    </location>
</feature>
<feature type="region of interest" description="Disordered" evidence="1">
    <location>
        <begin position="613"/>
        <end position="688"/>
    </location>
</feature>
<feature type="compositionally biased region" description="Polar residues" evidence="1">
    <location>
        <begin position="188"/>
        <end position="207"/>
    </location>
</feature>
<feature type="region of interest" description="Disordered" evidence="1">
    <location>
        <begin position="188"/>
        <end position="214"/>
    </location>
</feature>
<dbReference type="OrthoDB" id="5414628at2759"/>
<sequence>MHRLLATSVKRRDPKDLLQLVGRNSITRSRLPSFQQSRSHNLQKWTAATNHAELESSQNRPPAHPIRKPRNHLACASQGGLSRALAQVRARCCAGAQNRYRTYSKSRAQRYAPPGSGGGPRPNARCYEGTGTPSPPNLSSLPSPPPPPPQRRTGYRQGAQQAYRTQENSEPSAWRIPYHETEVLISTVENTSASPGGYTSISRSPSNRRPENQVVDPSCWDFSSFESTLGSNRRVIENTVGSDHRVVENTFSSSHGVVENTFDSSRGAVENTHSSNQRTVENTLGSDHTAVENTYGSDYRAANNTPSFDHRATESTYNSDHRATENTYSSDYGAAENTYNSDYGAENTYSSDYRATENTYVSDYRTAENTYGADQRATESTLGSNQRAPSYNMAAREQHNTEAEGASDGYAEATRYLWGGPVSFYDTSKPNWTPPTAQTQEAVEQDRNNTGLRTIRPEADPSEEKIAMDFSDYFMPSYQPAQPSREHTPAPSRHSAYQHDSAPCPVVPHASISDPFPIAVEQERYHSELTSMRESQYPEVVDLGSDPLYQPSSRAYSSYRRTPRRATDNSTPGLDANGLPSLSGILGPSSRQPRQNFNYSDEKQLYQHGCNDSSVSVLSTHSDVGPPSGRHGSDLRHTPSYSSIRKNAGNARPQQQQQQPCEEKKPGLPPLPPGRYFSQRAGNGKLGRLMQERKMEAVVEEMNRRDDLHRRIQEESRRWGS</sequence>
<evidence type="ECO:0000256" key="1">
    <source>
        <dbReference type="SAM" id="MobiDB-lite"/>
    </source>
</evidence>
<dbReference type="AlphaFoldDB" id="W7HQA0"/>
<organism evidence="2 3">
    <name type="scientific">Drechslerella stenobrocha 248</name>
    <dbReference type="NCBI Taxonomy" id="1043628"/>
    <lineage>
        <taxon>Eukaryota</taxon>
        <taxon>Fungi</taxon>
        <taxon>Dikarya</taxon>
        <taxon>Ascomycota</taxon>
        <taxon>Pezizomycotina</taxon>
        <taxon>Orbiliomycetes</taxon>
        <taxon>Orbiliales</taxon>
        <taxon>Orbiliaceae</taxon>
        <taxon>Drechslerella</taxon>
    </lineage>
</organism>
<feature type="region of interest" description="Disordered" evidence="1">
    <location>
        <begin position="542"/>
        <end position="596"/>
    </location>
</feature>
<feature type="compositionally biased region" description="Polar residues" evidence="1">
    <location>
        <begin position="550"/>
        <end position="560"/>
    </location>
</feature>
<dbReference type="EMBL" id="KI966427">
    <property type="protein sequence ID" value="EWC45334.1"/>
    <property type="molecule type" value="Genomic_DNA"/>
</dbReference>
<keyword evidence="3" id="KW-1185">Reference proteome</keyword>
<reference evidence="2 3" key="1">
    <citation type="submission" date="2013-05" db="EMBL/GenBank/DDBJ databases">
        <title>Drechslerella stenobrocha genome reveals carnivorous origination and mechanical trapping mechanism of predatory fungi.</title>
        <authorList>
            <person name="Liu X."/>
            <person name="Zhang W."/>
            <person name="Liu K."/>
        </authorList>
    </citation>
    <scope>NUCLEOTIDE SEQUENCE [LARGE SCALE GENOMIC DNA]</scope>
    <source>
        <strain evidence="2 3">248</strain>
    </source>
</reference>
<accession>W7HQA0</accession>
<gene>
    <name evidence="2" type="ORF">DRE_00733</name>
</gene>
<dbReference type="Proteomes" id="UP000024837">
    <property type="component" value="Unassembled WGS sequence"/>
</dbReference>
<feature type="compositionally biased region" description="Polar residues" evidence="1">
    <location>
        <begin position="431"/>
        <end position="452"/>
    </location>
</feature>
<proteinExistence type="predicted"/>
<feature type="region of interest" description="Disordered" evidence="1">
    <location>
        <begin position="475"/>
        <end position="503"/>
    </location>
</feature>
<feature type="compositionally biased region" description="Polar residues" evidence="1">
    <location>
        <begin position="284"/>
        <end position="307"/>
    </location>
</feature>
<evidence type="ECO:0000313" key="2">
    <source>
        <dbReference type="EMBL" id="EWC45334.1"/>
    </source>
</evidence>
<evidence type="ECO:0000313" key="3">
    <source>
        <dbReference type="Proteomes" id="UP000024837"/>
    </source>
</evidence>
<dbReference type="HOGENOM" id="CLU_383569_0_0_1"/>
<feature type="region of interest" description="Disordered" evidence="1">
    <location>
        <begin position="431"/>
        <end position="455"/>
    </location>
</feature>
<protein>
    <submittedName>
        <fullName evidence="2">Uncharacterized protein</fullName>
    </submittedName>
</protein>
<feature type="region of interest" description="Disordered" evidence="1">
    <location>
        <begin position="284"/>
        <end position="334"/>
    </location>
</feature>
<feature type="compositionally biased region" description="Polar residues" evidence="1">
    <location>
        <begin position="51"/>
        <end position="60"/>
    </location>
</feature>
<feature type="region of interest" description="Disordered" evidence="1">
    <location>
        <begin position="104"/>
        <end position="175"/>
    </location>
</feature>
<feature type="region of interest" description="Disordered" evidence="1">
    <location>
        <begin position="51"/>
        <end position="70"/>
    </location>
</feature>
<feature type="compositionally biased region" description="Basic and acidic residues" evidence="1">
    <location>
        <begin position="308"/>
        <end position="324"/>
    </location>
</feature>
<name>W7HQA0_9PEZI</name>